<evidence type="ECO:0000256" key="1">
    <source>
        <dbReference type="ARBA" id="ARBA00001974"/>
    </source>
</evidence>
<dbReference type="PROSITE" id="PS00624">
    <property type="entry name" value="GMC_OXRED_2"/>
    <property type="match status" value="1"/>
</dbReference>
<dbReference type="PANTHER" id="PTHR45968:SF31">
    <property type="entry name" value="GLUCOSE-METHANOL-CHOLINE (GMC) OXIDOREDUCTASE FAMILY PROTEIN"/>
    <property type="match status" value="1"/>
</dbReference>
<feature type="domain" description="Glucose-methanol-choline oxidoreductase N-terminal" evidence="11">
    <location>
        <begin position="299"/>
        <end position="313"/>
    </location>
</feature>
<comment type="similarity">
    <text evidence="2 8">Belongs to the GMC oxidoreductase family.</text>
</comment>
<dbReference type="InterPro" id="IPR007867">
    <property type="entry name" value="GMC_OxRtase_C"/>
</dbReference>
<evidence type="ECO:0000256" key="9">
    <source>
        <dbReference type="SAM" id="Phobius"/>
    </source>
</evidence>
<dbReference type="InterPro" id="IPR000172">
    <property type="entry name" value="GMC_OxRdtase_N"/>
</dbReference>
<keyword evidence="13" id="KW-1185">Reference proteome</keyword>
<evidence type="ECO:0000256" key="6">
    <source>
        <dbReference type="PIRSR" id="PIRSR000137-2"/>
    </source>
</evidence>
<evidence type="ECO:0000259" key="11">
    <source>
        <dbReference type="PROSITE" id="PS00624"/>
    </source>
</evidence>
<dbReference type="InterPro" id="IPR036188">
    <property type="entry name" value="FAD/NAD-bd_sf"/>
</dbReference>
<evidence type="ECO:0000256" key="8">
    <source>
        <dbReference type="RuleBase" id="RU003968"/>
    </source>
</evidence>
<dbReference type="SUPFAM" id="SSF51905">
    <property type="entry name" value="FAD/NAD(P)-binding domain"/>
    <property type="match status" value="1"/>
</dbReference>
<feature type="binding site" evidence="6">
    <location>
        <begin position="60"/>
        <end position="61"/>
    </location>
    <ligand>
        <name>FAD</name>
        <dbReference type="ChEBI" id="CHEBI:57692"/>
    </ligand>
</feature>
<dbReference type="SUPFAM" id="SSF54373">
    <property type="entry name" value="FAD-linked reductases, C-terminal domain"/>
    <property type="match status" value="1"/>
</dbReference>
<evidence type="ECO:0000256" key="3">
    <source>
        <dbReference type="ARBA" id="ARBA00022630"/>
    </source>
</evidence>
<dbReference type="Pfam" id="PF00732">
    <property type="entry name" value="GMC_oxred_N"/>
    <property type="match status" value="1"/>
</dbReference>
<keyword evidence="9" id="KW-0812">Transmembrane</keyword>
<feature type="binding site" evidence="6">
    <location>
        <position position="125"/>
    </location>
    <ligand>
        <name>FAD</name>
        <dbReference type="ChEBI" id="CHEBI:57692"/>
    </ligand>
</feature>
<feature type="transmembrane region" description="Helical" evidence="9">
    <location>
        <begin position="12"/>
        <end position="30"/>
    </location>
</feature>
<name>A0A2U1MKW0_ARTAN</name>
<comment type="caution">
    <text evidence="12">The sequence shown here is derived from an EMBL/GenBank/DDBJ whole genome shotgun (WGS) entry which is preliminary data.</text>
</comment>
<dbReference type="STRING" id="35608.A0A2U1MKW0"/>
<dbReference type="Gene3D" id="3.30.410.40">
    <property type="match status" value="1"/>
</dbReference>
<proteinExistence type="inferred from homology"/>
<evidence type="ECO:0000313" key="13">
    <source>
        <dbReference type="Proteomes" id="UP000245207"/>
    </source>
</evidence>
<evidence type="ECO:0000259" key="10">
    <source>
        <dbReference type="PROSITE" id="PS00623"/>
    </source>
</evidence>
<keyword evidence="9" id="KW-1133">Transmembrane helix</keyword>
<dbReference type="EMBL" id="PKPP01004998">
    <property type="protein sequence ID" value="PWA61889.1"/>
    <property type="molecule type" value="Genomic_DNA"/>
</dbReference>
<dbReference type="PIRSF" id="PIRSF000137">
    <property type="entry name" value="Alcohol_oxidase"/>
    <property type="match status" value="1"/>
</dbReference>
<dbReference type="GO" id="GO:0050660">
    <property type="term" value="F:flavin adenine dinucleotide binding"/>
    <property type="evidence" value="ECO:0007669"/>
    <property type="project" value="InterPro"/>
</dbReference>
<evidence type="ECO:0000313" key="12">
    <source>
        <dbReference type="EMBL" id="PWA61889.1"/>
    </source>
</evidence>
<dbReference type="OrthoDB" id="269227at2759"/>
<dbReference type="Proteomes" id="UP000245207">
    <property type="component" value="Unassembled WGS sequence"/>
</dbReference>
<organism evidence="12 13">
    <name type="scientific">Artemisia annua</name>
    <name type="common">Sweet wormwood</name>
    <dbReference type="NCBI Taxonomy" id="35608"/>
    <lineage>
        <taxon>Eukaryota</taxon>
        <taxon>Viridiplantae</taxon>
        <taxon>Streptophyta</taxon>
        <taxon>Embryophyta</taxon>
        <taxon>Tracheophyta</taxon>
        <taxon>Spermatophyta</taxon>
        <taxon>Magnoliopsida</taxon>
        <taxon>eudicotyledons</taxon>
        <taxon>Gunneridae</taxon>
        <taxon>Pentapetalae</taxon>
        <taxon>asterids</taxon>
        <taxon>campanulids</taxon>
        <taxon>Asterales</taxon>
        <taxon>Asteraceae</taxon>
        <taxon>Asteroideae</taxon>
        <taxon>Anthemideae</taxon>
        <taxon>Artemisiinae</taxon>
        <taxon>Artemisia</taxon>
    </lineage>
</organism>
<dbReference type="GO" id="GO:0016614">
    <property type="term" value="F:oxidoreductase activity, acting on CH-OH group of donors"/>
    <property type="evidence" value="ECO:0007669"/>
    <property type="project" value="InterPro"/>
</dbReference>
<dbReference type="AlphaFoldDB" id="A0A2U1MKW0"/>
<reference evidence="12 13" key="1">
    <citation type="journal article" date="2018" name="Mol. Plant">
        <title>The genome of Artemisia annua provides insight into the evolution of Asteraceae family and artemisinin biosynthesis.</title>
        <authorList>
            <person name="Shen Q."/>
            <person name="Zhang L."/>
            <person name="Liao Z."/>
            <person name="Wang S."/>
            <person name="Yan T."/>
            <person name="Shi P."/>
            <person name="Liu M."/>
            <person name="Fu X."/>
            <person name="Pan Q."/>
            <person name="Wang Y."/>
            <person name="Lv Z."/>
            <person name="Lu X."/>
            <person name="Zhang F."/>
            <person name="Jiang W."/>
            <person name="Ma Y."/>
            <person name="Chen M."/>
            <person name="Hao X."/>
            <person name="Li L."/>
            <person name="Tang Y."/>
            <person name="Lv G."/>
            <person name="Zhou Y."/>
            <person name="Sun X."/>
            <person name="Brodelius P.E."/>
            <person name="Rose J.K.C."/>
            <person name="Tang K."/>
        </authorList>
    </citation>
    <scope>NUCLEOTIDE SEQUENCE [LARGE SCALE GENOMIC DNA]</scope>
    <source>
        <strain evidence="13">cv. Huhao1</strain>
        <tissue evidence="12">Leaf</tissue>
    </source>
</reference>
<protein>
    <submittedName>
        <fullName evidence="12">Glucose-methanol-choline oxidoreductase</fullName>
    </submittedName>
</protein>
<keyword evidence="7" id="KW-1015">Disulfide bond</keyword>
<dbReference type="PANTHER" id="PTHR45968">
    <property type="entry name" value="OSJNBA0019K04.7 PROTEIN"/>
    <property type="match status" value="1"/>
</dbReference>
<dbReference type="InterPro" id="IPR051871">
    <property type="entry name" value="GMC_Oxidoreductase-Related"/>
</dbReference>
<feature type="binding site" evidence="6">
    <location>
        <begin position="524"/>
        <end position="525"/>
    </location>
    <ligand>
        <name>FAD</name>
        <dbReference type="ChEBI" id="CHEBI:57692"/>
    </ligand>
</feature>
<feature type="binding site" evidence="6">
    <location>
        <begin position="564"/>
        <end position="565"/>
    </location>
    <ligand>
        <name>FAD</name>
        <dbReference type="ChEBI" id="CHEBI:57692"/>
    </ligand>
</feature>
<feature type="binding site" evidence="6">
    <location>
        <position position="238"/>
    </location>
    <ligand>
        <name>FAD</name>
        <dbReference type="ChEBI" id="CHEBI:57692"/>
    </ligand>
</feature>
<evidence type="ECO:0000256" key="7">
    <source>
        <dbReference type="PIRSR" id="PIRSR000137-3"/>
    </source>
</evidence>
<evidence type="ECO:0000256" key="2">
    <source>
        <dbReference type="ARBA" id="ARBA00010790"/>
    </source>
</evidence>
<gene>
    <name evidence="12" type="ORF">CTI12_AA368970</name>
</gene>
<keyword evidence="3 8" id="KW-0285">Flavoprotein</keyword>
<sequence>MDYVRTTNPSSYVARFIFTLIVFFASSSTSEKAPYATFAKDATEAPEVTSYDYIIVGGGTSGCALAATLSQGAKVLVLERGDLPYGIPSINTINGFIDTLANLGPTSPSQTFVSTDGVLNQRARVLGGGSAINAGFFTRASPDFINKAGLDPKLVRESYEWVEKKVEFEPEVLPWQAAVRDGLLEAGILPNNGFTLEHLYGTKIGGSIFDRNGRRHTAADLLEYADPSNITVYLNATVHRILYKPDGNNINSYKKLQKMYPFLAELKAIGVLYKDMKGKQHTAVLNEGSLLNEVILSAGTLGSPQLLMLSGIGPAEHLTAHKIKVVFDQPMVGQGLSDNPMNIVLVPTTMPVEISLIEVVGITRFGSFIESASAHINLPLLTKFGSQFAHFVNKTPNIDKLRSDIGRRLNLDLSGLNAGLILEKVMGPLSLGVLELETLNPEDSPKVTFNYFKDPRDLQSCVQGMETIVKVLESKALSKFRDPLLSVNELLALVVALPLNLRPRHINAPFNLEQYCKDTVMSIWHYHGGCQVDRVVDRNYRVVGVGALRVIDSSTLLNSPGTNPQATMMMLGR</sequence>
<feature type="disulfide bond" evidence="7">
    <location>
        <begin position="461"/>
        <end position="516"/>
    </location>
</feature>
<comment type="cofactor">
    <cofactor evidence="1 6">
        <name>FAD</name>
        <dbReference type="ChEBI" id="CHEBI:57692"/>
    </cofactor>
</comment>
<keyword evidence="9" id="KW-0472">Membrane</keyword>
<dbReference type="Gene3D" id="3.50.50.60">
    <property type="entry name" value="FAD/NAD(P)-binding domain"/>
    <property type="match status" value="1"/>
</dbReference>
<evidence type="ECO:0000256" key="5">
    <source>
        <dbReference type="ARBA" id="ARBA00022827"/>
    </source>
</evidence>
<keyword evidence="4" id="KW-0732">Signal</keyword>
<accession>A0A2U1MKW0</accession>
<dbReference type="InterPro" id="IPR012132">
    <property type="entry name" value="GMC_OxRdtase"/>
</dbReference>
<dbReference type="PROSITE" id="PS00623">
    <property type="entry name" value="GMC_OXRED_1"/>
    <property type="match status" value="1"/>
</dbReference>
<feature type="domain" description="Glucose-methanol-choline oxidoreductase N-terminal" evidence="10">
    <location>
        <begin position="123"/>
        <end position="146"/>
    </location>
</feature>
<keyword evidence="5 6" id="KW-0274">FAD</keyword>
<dbReference type="Pfam" id="PF05199">
    <property type="entry name" value="GMC_oxred_C"/>
    <property type="match status" value="1"/>
</dbReference>
<evidence type="ECO:0000256" key="4">
    <source>
        <dbReference type="ARBA" id="ARBA00022729"/>
    </source>
</evidence>